<reference evidence="2 3" key="1">
    <citation type="submission" date="2024-01" db="EMBL/GenBank/DDBJ databases">
        <title>The complete chloroplast genome sequence of Lithospermum erythrorhizon: insights into the phylogenetic relationship among Boraginaceae species and the maternal lineages of purple gromwells.</title>
        <authorList>
            <person name="Okada T."/>
            <person name="Watanabe K."/>
        </authorList>
    </citation>
    <scope>NUCLEOTIDE SEQUENCE [LARGE SCALE GENOMIC DNA]</scope>
</reference>
<comment type="caution">
    <text evidence="2">The sequence shown here is derived from an EMBL/GenBank/DDBJ whole genome shotgun (WGS) entry which is preliminary data.</text>
</comment>
<feature type="compositionally biased region" description="Basic and acidic residues" evidence="1">
    <location>
        <begin position="91"/>
        <end position="101"/>
    </location>
</feature>
<evidence type="ECO:0000313" key="2">
    <source>
        <dbReference type="EMBL" id="GAA0159095.1"/>
    </source>
</evidence>
<organism evidence="2 3">
    <name type="scientific">Lithospermum erythrorhizon</name>
    <name type="common">Purple gromwell</name>
    <name type="synonym">Lithospermum officinale var. erythrorhizon</name>
    <dbReference type="NCBI Taxonomy" id="34254"/>
    <lineage>
        <taxon>Eukaryota</taxon>
        <taxon>Viridiplantae</taxon>
        <taxon>Streptophyta</taxon>
        <taxon>Embryophyta</taxon>
        <taxon>Tracheophyta</taxon>
        <taxon>Spermatophyta</taxon>
        <taxon>Magnoliopsida</taxon>
        <taxon>eudicotyledons</taxon>
        <taxon>Gunneridae</taxon>
        <taxon>Pentapetalae</taxon>
        <taxon>asterids</taxon>
        <taxon>lamiids</taxon>
        <taxon>Boraginales</taxon>
        <taxon>Boraginaceae</taxon>
        <taxon>Boraginoideae</taxon>
        <taxon>Lithospermeae</taxon>
        <taxon>Lithospermum</taxon>
    </lineage>
</organism>
<proteinExistence type="predicted"/>
<keyword evidence="3" id="KW-1185">Reference proteome</keyword>
<dbReference type="Proteomes" id="UP001454036">
    <property type="component" value="Unassembled WGS sequence"/>
</dbReference>
<dbReference type="EMBL" id="BAABME010003520">
    <property type="protein sequence ID" value="GAA0159095.1"/>
    <property type="molecule type" value="Genomic_DNA"/>
</dbReference>
<feature type="region of interest" description="Disordered" evidence="1">
    <location>
        <begin position="49"/>
        <end position="166"/>
    </location>
</feature>
<gene>
    <name evidence="2" type="ORF">LIER_15961</name>
</gene>
<feature type="compositionally biased region" description="Pro residues" evidence="1">
    <location>
        <begin position="130"/>
        <end position="139"/>
    </location>
</feature>
<evidence type="ECO:0000256" key="1">
    <source>
        <dbReference type="SAM" id="MobiDB-lite"/>
    </source>
</evidence>
<feature type="compositionally biased region" description="Basic residues" evidence="1">
    <location>
        <begin position="55"/>
        <end position="65"/>
    </location>
</feature>
<evidence type="ECO:0000313" key="3">
    <source>
        <dbReference type="Proteomes" id="UP001454036"/>
    </source>
</evidence>
<feature type="compositionally biased region" description="Low complexity" evidence="1">
    <location>
        <begin position="77"/>
        <end position="90"/>
    </location>
</feature>
<feature type="compositionally biased region" description="Polar residues" evidence="1">
    <location>
        <begin position="66"/>
        <end position="76"/>
    </location>
</feature>
<name>A0AAV3Q8Y5_LITER</name>
<sequence length="250" mass="27764">MDDPKVWVPLGDAKRSIVPKKMPAVVKAQLETLKQQCIEPKDVPFSTMAGERRPLFRKSKVRKVPTRSSTPARNEPSSWTAIAAITSTSTAEKRPALEEGRPNVFAPRQKRTAQRPERIEHVTIFEDPPTTSPPPPPAPTDSVNPPSPISVQEMPHLPSGSLNEDGVDSRPRVSLGYLANFLILPYTFPGGLKITADTTVWKKQDAFQALRPLILEHMATDFDEAHDPMEVQASVARYLIKGTLFSFFSF</sequence>
<protein>
    <submittedName>
        <fullName evidence="2">Uncharacterized protein</fullName>
    </submittedName>
</protein>
<accession>A0AAV3Q8Y5</accession>
<dbReference type="AlphaFoldDB" id="A0AAV3Q8Y5"/>
<feature type="compositionally biased region" description="Basic and acidic residues" evidence="1">
    <location>
        <begin position="114"/>
        <end position="124"/>
    </location>
</feature>